<sequence>MYVTASNVTSDDFDTTLIVCLLRNMTPREIAPVKGWDLLPDPADISKSADLARIKWYRNKLAHDGDGKLSPTDFRLYWRDLECAIGRLAGPSMLNEAQSAQHIVLDRSLRDILNSLRNCEKEVDNFQMLQEEHTSMINNLQSVIDNQSIITEEQEKKIQRLNYSLQKVETDSKKLYIKLSDCKRIIKKSSEEVEVFKKEIEKTELIYKGIQEKVIHEKKRVDDLIRELVLENDIKFKEIDEQLIKHDEALTKHDERLTKHDERLTKHDERLTKNDEQFTTFDEGLTTHDEQIATCMKEIGDIKKNQYDTHDSQGETSSTNQLYDTKVLIEEDIREDTFVTTEAVTESLSLLRMNGVLLITGCAGTGKSRIGRHVLRMYCTSDTSYTCIKLNTLDEWEDMVSKQDNVVVLLDDIFGETNCIYNREKDTQILDKIHAYICKGNIKVIITIRDTVKRQCREVFDKHRLFKFDFIDLSSDRYGLNREEKRNILKKYMKTVRQLDYTDDGEFVDCNGVTILNTIDVWKITEENPVKGFPLAIYQFVHNVKYFHLGSQFFDRPTESMLEEFNEIRRKGRDHRKFMMHYAVMVYTAINGNCINLQDRSIVTGVTKITDAIYGETIRLNKCHISDTVHELIGSYLITIPNQRSYRFHHPTLQESVILSFAQIDEENIKNIIPLLSWSFIEKMVKPETYIEKEGEVVLGIPTTSYKLLTERLVEIYMAELRKDIQNAYVFVSNISYTDLFKQDTFLLLTYLLEVLENEDKKDKNMEYINNEFDSFDVSIKCGNFFLANLLMSVAKTERQLEMYNIILQNVKDIIKTNNDYVTMDYFKAALMSSVYEICSTKDVRCVKATLNLVKEIKMPILLDQSIDLIKIGLTPDILEKIGYSFMGTNCIFLVFCIWKAYEAYNVSVLEYLLSLYNGTSFHLKLFLKLVYSENWIKGSPSLSYRPLKWIIERFKDRKLVDTDFIFRTASRYQLFDTVEYLVSRGITFNAISCLQICLNESDKVVHQDFYKLLFSKIDITSPEMKSVIISILQKPCVPDYMCDTLLPVCIDNGELLDAACKEGHFYLSKLIMEKSHNVSIQSALISACRGKRKIYRDRFELYHKDEKLEIVKYIVKNYEYTQFNLKPVCQQAYRSRNFKIIEWFVHNIDITLLDSFYILNSALVDEKSKILEYITNKTELAILDNNRVLKSLTKHYHVGCSDKILQLVSIIWDRTKDKETIKIQEIVDMAYDNNCIELLMWIYENCYSYISIDANKFVMLACKKGRIDEAKWVLQNFGKKSLDIDEGELFLLTCDGMSDFIYQTETISMINWVLNNFQIKPDYLKAEVFKLLSGEMDIYPFEKYEDFFYLIVSLLKGCFNSLESEDMEEIMNKSLEGGFYDLVIWNLENMSSYSFNEQKILNTVCKNADIETIMVLNKSSSSLDMNQAMIRLMIHAKTGIEDYHRVEYLDQLWTKIDHQSLDMRKIVSTVCSKGPIANILKWILLNLPYDQKSINTILISCTQKRNLSLVKYICSAVDNEHLDILAAFRKACLRPRGSCKLYHPDLWIGGFQKTLGVVDFLFKKVQCILSDLSLVLEELLEKIKSYDVILYFLVKGYCRNIDMKNLMNEACRHGHVKLVQWILENVEHKELNIESACLEASKCSNNELRYQCVAFLGHYLQDKNNFDMDNVLKSITDTSPEWTDNFYDMYGVSLNTTDFSSDMPDMSDDSDITDISDDLDNLLRFLASNSQGH</sequence>
<dbReference type="InterPro" id="IPR052050">
    <property type="entry name" value="SecEffector_AnkRepeat"/>
</dbReference>
<dbReference type="InterPro" id="IPR027417">
    <property type="entry name" value="P-loop_NTPase"/>
</dbReference>
<accession>A0A6J8BXR0</accession>
<gene>
    <name evidence="4" type="ORF">MCOR_23296</name>
</gene>
<dbReference type="EMBL" id="CACVKT020004115">
    <property type="protein sequence ID" value="CAC5388011.1"/>
    <property type="molecule type" value="Genomic_DNA"/>
</dbReference>
<protein>
    <submittedName>
        <fullName evidence="4">Uncharacterized protein</fullName>
    </submittedName>
</protein>
<dbReference type="SUPFAM" id="SSF52540">
    <property type="entry name" value="P-loop containing nucleoside triphosphate hydrolases"/>
    <property type="match status" value="1"/>
</dbReference>
<dbReference type="Pfam" id="PF20720">
    <property type="entry name" value="nSTAND3"/>
    <property type="match status" value="1"/>
</dbReference>
<dbReference type="Gene3D" id="1.20.5.340">
    <property type="match status" value="1"/>
</dbReference>
<dbReference type="Proteomes" id="UP000507470">
    <property type="component" value="Unassembled WGS sequence"/>
</dbReference>
<dbReference type="InterPro" id="IPR041249">
    <property type="entry name" value="HEPN_DZIP3"/>
</dbReference>
<evidence type="ECO:0000313" key="5">
    <source>
        <dbReference type="Proteomes" id="UP000507470"/>
    </source>
</evidence>
<name>A0A6J8BXR0_MYTCO</name>
<dbReference type="PANTHER" id="PTHR46586:SF5">
    <property type="match status" value="1"/>
</dbReference>
<feature type="domain" description="DZIP3-like HEPN" evidence="2">
    <location>
        <begin position="4"/>
        <end position="108"/>
    </location>
</feature>
<evidence type="ECO:0000313" key="4">
    <source>
        <dbReference type="EMBL" id="CAC5388011.1"/>
    </source>
</evidence>
<reference evidence="4 5" key="1">
    <citation type="submission" date="2020-06" db="EMBL/GenBank/DDBJ databases">
        <authorList>
            <person name="Li R."/>
            <person name="Bekaert M."/>
        </authorList>
    </citation>
    <scope>NUCLEOTIDE SEQUENCE [LARGE SCALE GENOMIC DNA]</scope>
    <source>
        <strain evidence="5">wild</strain>
    </source>
</reference>
<organism evidence="4 5">
    <name type="scientific">Mytilus coruscus</name>
    <name type="common">Sea mussel</name>
    <dbReference type="NCBI Taxonomy" id="42192"/>
    <lineage>
        <taxon>Eukaryota</taxon>
        <taxon>Metazoa</taxon>
        <taxon>Spiralia</taxon>
        <taxon>Lophotrochozoa</taxon>
        <taxon>Mollusca</taxon>
        <taxon>Bivalvia</taxon>
        <taxon>Autobranchia</taxon>
        <taxon>Pteriomorphia</taxon>
        <taxon>Mytilida</taxon>
        <taxon>Mytiloidea</taxon>
        <taxon>Mytilidae</taxon>
        <taxon>Mytilinae</taxon>
        <taxon>Mytilus</taxon>
    </lineage>
</organism>
<dbReference type="OrthoDB" id="6149069at2759"/>
<keyword evidence="1" id="KW-0175">Coiled coil</keyword>
<dbReference type="Pfam" id="PF18738">
    <property type="entry name" value="HEPN_DZIP3"/>
    <property type="match status" value="1"/>
</dbReference>
<keyword evidence="5" id="KW-1185">Reference proteome</keyword>
<proteinExistence type="predicted"/>
<evidence type="ECO:0000256" key="1">
    <source>
        <dbReference type="SAM" id="Coils"/>
    </source>
</evidence>
<evidence type="ECO:0000259" key="3">
    <source>
        <dbReference type="Pfam" id="PF20720"/>
    </source>
</evidence>
<dbReference type="PANTHER" id="PTHR46586">
    <property type="entry name" value="ANKYRIN REPEAT-CONTAINING PROTEIN"/>
    <property type="match status" value="1"/>
</dbReference>
<evidence type="ECO:0000259" key="2">
    <source>
        <dbReference type="Pfam" id="PF18738"/>
    </source>
</evidence>
<feature type="coiled-coil region" evidence="1">
    <location>
        <begin position="151"/>
        <end position="206"/>
    </location>
</feature>
<dbReference type="InterPro" id="IPR049050">
    <property type="entry name" value="nSTAND3"/>
</dbReference>
<feature type="domain" description="Novel STAND NTPase 3" evidence="3">
    <location>
        <begin position="338"/>
        <end position="494"/>
    </location>
</feature>